<accession>A0ACD3A832</accession>
<sequence length="183" mass="20372">MLEWVSYYAFANEGLPGSSWPTFPRVDYPTDTLVLHGIFFGVAFLVFSITLYQYISFSKSFPDGLPDDPKRFFGTLRMAIGAIVVFLFLTAVTGRIHPYEGNSGTDILVRAVLKLSDIFIYTALIILLDHYSQLLKEGIDLFTRRTEPDSSPNSPSQFTEKCYRVFATVVAVVDCAWGGVSAG</sequence>
<reference evidence="1 2" key="1">
    <citation type="journal article" date="2019" name="Nat. Ecol. Evol.">
        <title>Megaphylogeny resolves global patterns of mushroom evolution.</title>
        <authorList>
            <person name="Varga T."/>
            <person name="Krizsan K."/>
            <person name="Foldi C."/>
            <person name="Dima B."/>
            <person name="Sanchez-Garcia M."/>
            <person name="Sanchez-Ramirez S."/>
            <person name="Szollosi G.J."/>
            <person name="Szarkandi J.G."/>
            <person name="Papp V."/>
            <person name="Albert L."/>
            <person name="Andreopoulos W."/>
            <person name="Angelini C."/>
            <person name="Antonin V."/>
            <person name="Barry K.W."/>
            <person name="Bougher N.L."/>
            <person name="Buchanan P."/>
            <person name="Buyck B."/>
            <person name="Bense V."/>
            <person name="Catcheside P."/>
            <person name="Chovatia M."/>
            <person name="Cooper J."/>
            <person name="Damon W."/>
            <person name="Desjardin D."/>
            <person name="Finy P."/>
            <person name="Geml J."/>
            <person name="Haridas S."/>
            <person name="Hughes K."/>
            <person name="Justo A."/>
            <person name="Karasinski D."/>
            <person name="Kautmanova I."/>
            <person name="Kiss B."/>
            <person name="Kocsube S."/>
            <person name="Kotiranta H."/>
            <person name="LaButti K.M."/>
            <person name="Lechner B.E."/>
            <person name="Liimatainen K."/>
            <person name="Lipzen A."/>
            <person name="Lukacs Z."/>
            <person name="Mihaltcheva S."/>
            <person name="Morgado L.N."/>
            <person name="Niskanen T."/>
            <person name="Noordeloos M.E."/>
            <person name="Ohm R.A."/>
            <person name="Ortiz-Santana B."/>
            <person name="Ovrebo C."/>
            <person name="Racz N."/>
            <person name="Riley R."/>
            <person name="Savchenko A."/>
            <person name="Shiryaev A."/>
            <person name="Soop K."/>
            <person name="Spirin V."/>
            <person name="Szebenyi C."/>
            <person name="Tomsovsky M."/>
            <person name="Tulloss R.E."/>
            <person name="Uehling J."/>
            <person name="Grigoriev I.V."/>
            <person name="Vagvolgyi C."/>
            <person name="Papp T."/>
            <person name="Martin F.M."/>
            <person name="Miettinen O."/>
            <person name="Hibbett D.S."/>
            <person name="Nagy L.G."/>
        </authorList>
    </citation>
    <scope>NUCLEOTIDE SEQUENCE [LARGE SCALE GENOMIC DNA]</scope>
    <source>
        <strain evidence="1 2">NL-1719</strain>
    </source>
</reference>
<dbReference type="EMBL" id="ML208635">
    <property type="protein sequence ID" value="TFK61706.1"/>
    <property type="molecule type" value="Genomic_DNA"/>
</dbReference>
<evidence type="ECO:0000313" key="1">
    <source>
        <dbReference type="EMBL" id="TFK61706.1"/>
    </source>
</evidence>
<keyword evidence="2" id="KW-1185">Reference proteome</keyword>
<proteinExistence type="predicted"/>
<organism evidence="1 2">
    <name type="scientific">Pluteus cervinus</name>
    <dbReference type="NCBI Taxonomy" id="181527"/>
    <lineage>
        <taxon>Eukaryota</taxon>
        <taxon>Fungi</taxon>
        <taxon>Dikarya</taxon>
        <taxon>Basidiomycota</taxon>
        <taxon>Agaricomycotina</taxon>
        <taxon>Agaricomycetes</taxon>
        <taxon>Agaricomycetidae</taxon>
        <taxon>Agaricales</taxon>
        <taxon>Pluteineae</taxon>
        <taxon>Pluteaceae</taxon>
        <taxon>Pluteus</taxon>
    </lineage>
</organism>
<protein>
    <submittedName>
        <fullName evidence="1">Uncharacterized protein</fullName>
    </submittedName>
</protein>
<dbReference type="Proteomes" id="UP000308600">
    <property type="component" value="Unassembled WGS sequence"/>
</dbReference>
<evidence type="ECO:0000313" key="2">
    <source>
        <dbReference type="Proteomes" id="UP000308600"/>
    </source>
</evidence>
<name>A0ACD3A832_9AGAR</name>
<gene>
    <name evidence="1" type="ORF">BDN72DRAFT_430783</name>
</gene>